<keyword evidence="1" id="KW-0540">Nuclease</keyword>
<dbReference type="AlphaFoldDB" id="A0A936N8T7"/>
<dbReference type="CDD" id="cd00085">
    <property type="entry name" value="HNHc"/>
    <property type="match status" value="1"/>
</dbReference>
<dbReference type="Proteomes" id="UP000727993">
    <property type="component" value="Unassembled WGS sequence"/>
</dbReference>
<evidence type="ECO:0000313" key="2">
    <source>
        <dbReference type="Proteomes" id="UP000727993"/>
    </source>
</evidence>
<dbReference type="EMBL" id="JADJZA010000001">
    <property type="protein sequence ID" value="MBK9295743.1"/>
    <property type="molecule type" value="Genomic_DNA"/>
</dbReference>
<keyword evidence="1" id="KW-0378">Hydrolase</keyword>
<dbReference type="InterPro" id="IPR003615">
    <property type="entry name" value="HNH_nuc"/>
</dbReference>
<organism evidence="1 2">
    <name type="scientific">Candidatus Neomicrothrix subdominans</name>
    <dbReference type="NCBI Taxonomy" id="2954438"/>
    <lineage>
        <taxon>Bacteria</taxon>
        <taxon>Bacillati</taxon>
        <taxon>Actinomycetota</taxon>
        <taxon>Acidimicrobiia</taxon>
        <taxon>Acidimicrobiales</taxon>
        <taxon>Microthrixaceae</taxon>
        <taxon>Candidatus Neomicrothrix</taxon>
    </lineage>
</organism>
<reference evidence="1 2" key="1">
    <citation type="submission" date="2020-10" db="EMBL/GenBank/DDBJ databases">
        <title>Connecting structure to function with the recovery of over 1000 high-quality activated sludge metagenome-assembled genomes encoding full-length rRNA genes using long-read sequencing.</title>
        <authorList>
            <person name="Singleton C.M."/>
            <person name="Petriglieri F."/>
            <person name="Kristensen J.M."/>
            <person name="Kirkegaard R.H."/>
            <person name="Michaelsen T.Y."/>
            <person name="Andersen M.H."/>
            <person name="Karst S.M."/>
            <person name="Dueholm M.S."/>
            <person name="Nielsen P.H."/>
            <person name="Albertsen M."/>
        </authorList>
    </citation>
    <scope>NUCLEOTIDE SEQUENCE [LARGE SCALE GENOMIC DNA]</scope>
    <source>
        <strain evidence="1">Lyne_18-Q3-R50-59_MAXAC.006</strain>
    </source>
</reference>
<dbReference type="Gene3D" id="1.10.30.50">
    <property type="match status" value="1"/>
</dbReference>
<dbReference type="GO" id="GO:0004519">
    <property type="term" value="F:endonuclease activity"/>
    <property type="evidence" value="ECO:0007669"/>
    <property type="project" value="UniProtKB-KW"/>
</dbReference>
<accession>A0A936N8T7</accession>
<name>A0A936N8T7_9ACTN</name>
<evidence type="ECO:0000313" key="1">
    <source>
        <dbReference type="EMBL" id="MBK9295743.1"/>
    </source>
</evidence>
<keyword evidence="1" id="KW-0255">Endonuclease</keyword>
<comment type="caution">
    <text evidence="1">The sequence shown here is derived from an EMBL/GenBank/DDBJ whole genome shotgun (WGS) entry which is preliminary data.</text>
</comment>
<proteinExistence type="predicted"/>
<protein>
    <submittedName>
        <fullName evidence="1">HNH endonuclease</fullName>
    </submittedName>
</protein>
<sequence length="304" mass="34078">MGRSLLELGAQDRELVTLDELAVPFSRHVCRHLRMVDRQGTSQRSKFLDACRAHNAGELGEDDLIETTRRLGFQNVIDAFHVLDGLEIDQRFFLDERSNRGGIRLTDQMHRLLEEAKQTSLTEETESRWQLVEAAWELNLPRHLLTVSYDPDLQSLRTVGRGRTAVTGIRGALNGYQKGVCFFCYSPISTDGSTGSQAQVDHVFAWSFGAEVGNAPVDGVWNLVLACARCNGWHEKSDRPPDERLHRRNEYLIASQHPLRPTLIAQTGGTANARAKTLERARIEATAGGVRTPWLAPEELPPLF</sequence>
<gene>
    <name evidence="1" type="ORF">IPN02_02465</name>
</gene>